<keyword evidence="3" id="KW-1185">Reference proteome</keyword>
<gene>
    <name evidence="2" type="ORF">MU1_37290</name>
</gene>
<name>A0ABQ6GEI2_9BACL</name>
<evidence type="ECO:0000313" key="3">
    <source>
        <dbReference type="Proteomes" id="UP001157114"/>
    </source>
</evidence>
<evidence type="ECO:0000256" key="1">
    <source>
        <dbReference type="SAM" id="Phobius"/>
    </source>
</evidence>
<protein>
    <recommendedName>
        <fullName evidence="4">DUF4386 domain-containing protein</fullName>
    </recommendedName>
</protein>
<feature type="transmembrane region" description="Helical" evidence="1">
    <location>
        <begin position="136"/>
        <end position="159"/>
    </location>
</feature>
<keyword evidence="1" id="KW-0472">Membrane</keyword>
<proteinExistence type="predicted"/>
<keyword evidence="1" id="KW-0812">Transmembrane</keyword>
<dbReference type="EMBL" id="BSSQ01000014">
    <property type="protein sequence ID" value="GLX69384.1"/>
    <property type="molecule type" value="Genomic_DNA"/>
</dbReference>
<evidence type="ECO:0000313" key="2">
    <source>
        <dbReference type="EMBL" id="GLX69384.1"/>
    </source>
</evidence>
<accession>A0ABQ6GEI2</accession>
<organism evidence="2 3">
    <name type="scientific">Paenibacillus glycanilyticus</name>
    <dbReference type="NCBI Taxonomy" id="126569"/>
    <lineage>
        <taxon>Bacteria</taxon>
        <taxon>Bacillati</taxon>
        <taxon>Bacillota</taxon>
        <taxon>Bacilli</taxon>
        <taxon>Bacillales</taxon>
        <taxon>Paenibacillaceae</taxon>
        <taxon>Paenibacillus</taxon>
    </lineage>
</organism>
<sequence length="163" mass="18535">MIRTMKTVNFAQMVIRKFISAAIATCLFTVIYAWLEPDPFSISNTYSNIVRVKEAFQTISAYMFYTTPAIYIYGIVTSLISEVISRVVTKRRWLQLTISALFHCLFGLILLRISLLAAILFFIADTVLALTRKKPYTVEMALSSTLLPICLWLVSLTFLNVTD</sequence>
<evidence type="ECO:0008006" key="4">
    <source>
        <dbReference type="Google" id="ProtNLM"/>
    </source>
</evidence>
<feature type="transmembrane region" description="Helical" evidence="1">
    <location>
        <begin position="100"/>
        <end position="124"/>
    </location>
</feature>
<dbReference type="Proteomes" id="UP001157114">
    <property type="component" value="Unassembled WGS sequence"/>
</dbReference>
<reference evidence="2 3" key="1">
    <citation type="submission" date="2023-03" db="EMBL/GenBank/DDBJ databases">
        <title>Draft genome sequence of the bacteria which degrade cell wall of Tricholomamatutake.</title>
        <authorList>
            <person name="Konishi Y."/>
            <person name="Fukuta Y."/>
            <person name="Shirasaka N."/>
        </authorList>
    </citation>
    <scope>NUCLEOTIDE SEQUENCE [LARGE SCALE GENOMIC DNA]</scope>
    <source>
        <strain evidence="3">mu1</strain>
    </source>
</reference>
<keyword evidence="1" id="KW-1133">Transmembrane helix</keyword>
<comment type="caution">
    <text evidence="2">The sequence shown here is derived from an EMBL/GenBank/DDBJ whole genome shotgun (WGS) entry which is preliminary data.</text>
</comment>